<keyword evidence="1" id="KW-0880">Kelch repeat</keyword>
<protein>
    <submittedName>
        <fullName evidence="6">Uncharacterized protein</fullName>
    </submittedName>
</protein>
<evidence type="ECO:0000256" key="1">
    <source>
        <dbReference type="ARBA" id="ARBA00022441"/>
    </source>
</evidence>
<reference evidence="8" key="3">
    <citation type="journal article" date="2020" name="Curr. Biol.">
        <title>Chromatin organization in early land plants reveals an ancestral association between H3K27me3, transposons, and constitutive heterochromatin.</title>
        <authorList>
            <person name="Montgomery S.A."/>
            <person name="Tanizawa Y."/>
            <person name="Galik B."/>
            <person name="Wang N."/>
            <person name="Ito T."/>
            <person name="Mochizuki T."/>
            <person name="Akimcheva S."/>
            <person name="Bowman J.L."/>
            <person name="Cognat V."/>
            <person name="Marechal-Drouard L."/>
            <person name="Ekker H."/>
            <person name="Hong S.F."/>
            <person name="Kohchi T."/>
            <person name="Lin S.S."/>
            <person name="Liu L.D."/>
            <person name="Nakamura Y."/>
            <person name="Valeeva L.R."/>
            <person name="Shakirov E.V."/>
            <person name="Shippen D.E."/>
            <person name="Wei W.L."/>
            <person name="Yagura M."/>
            <person name="Yamaoka S."/>
            <person name="Yamato K.T."/>
            <person name="Liu C."/>
            <person name="Berger F."/>
        </authorList>
    </citation>
    <scope>NUCLEOTIDE SEQUENCE [LARGE SCALE GENOMIC DNA]</scope>
    <source>
        <strain evidence="8">Tak-1</strain>
    </source>
</reference>
<proteinExistence type="predicted"/>
<dbReference type="InterPro" id="IPR036047">
    <property type="entry name" value="F-box-like_dom_sf"/>
</dbReference>
<dbReference type="Proteomes" id="UP001162541">
    <property type="component" value="Chromosome 1"/>
</dbReference>
<evidence type="ECO:0000313" key="8">
    <source>
        <dbReference type="Proteomes" id="UP001162541"/>
    </source>
</evidence>
<dbReference type="CDD" id="cd22152">
    <property type="entry name" value="F-box_AtAFR-like"/>
    <property type="match status" value="1"/>
</dbReference>
<reference evidence="5" key="2">
    <citation type="journal article" date="2019" name="Curr. Biol.">
        <title>Chromatin organization in early land plants reveals an ancestral association between H3K27me3, transposons, and constitutive heterochromatin.</title>
        <authorList>
            <person name="Montgomery S.A."/>
            <person name="Tanizawa Y."/>
            <person name="Galik B."/>
            <person name="Wang N."/>
            <person name="Ito T."/>
            <person name="Mochizuki T."/>
            <person name="Akimcheva S."/>
            <person name="Bowman J."/>
            <person name="Cognat V."/>
            <person name="Drouard L."/>
            <person name="Ekker H."/>
            <person name="Houng S."/>
            <person name="Kohchi T."/>
            <person name="Lin S."/>
            <person name="Liu L.D."/>
            <person name="Nakamura Y."/>
            <person name="Valeeva L.R."/>
            <person name="Shakirov E.V."/>
            <person name="Shippen D.E."/>
            <person name="Wei W."/>
            <person name="Yagura M."/>
            <person name="Yamaoka S."/>
            <person name="Yamato K.T."/>
            <person name="Liu C."/>
            <person name="Berger F."/>
        </authorList>
    </citation>
    <scope>NUCLEOTIDE SEQUENCE [LARGE SCALE GENOMIC DNA]</scope>
    <source>
        <strain evidence="5">Tak-1</strain>
    </source>
</reference>
<dbReference type="SMART" id="SM00612">
    <property type="entry name" value="Kelch"/>
    <property type="match status" value="2"/>
</dbReference>
<accession>A0A176WLT0</accession>
<keyword evidence="2" id="KW-0677">Repeat</keyword>
<gene>
    <name evidence="6" type="ORF">AXG93_1200s1340</name>
    <name evidence="5" type="ORF">Mp_1g25820</name>
</gene>
<dbReference type="PANTHER" id="PTHR46344">
    <property type="entry name" value="OS02G0202900 PROTEIN"/>
    <property type="match status" value="1"/>
</dbReference>
<feature type="domain" description="F-box" evidence="3">
    <location>
        <begin position="99"/>
        <end position="129"/>
    </location>
</feature>
<evidence type="ECO:0000313" key="6">
    <source>
        <dbReference type="EMBL" id="OAE33272.1"/>
    </source>
</evidence>
<dbReference type="Pfam" id="PF00646">
    <property type="entry name" value="F-box"/>
    <property type="match status" value="1"/>
</dbReference>
<dbReference type="InterPro" id="IPR015915">
    <property type="entry name" value="Kelch-typ_b-propeller"/>
</dbReference>
<reference evidence="6 7" key="1">
    <citation type="submission" date="2016-03" db="EMBL/GenBank/DDBJ databases">
        <title>Mechanisms controlling the formation of the plant cell surface in tip-growing cells are functionally conserved among land plants.</title>
        <authorList>
            <person name="Honkanen S."/>
            <person name="Jones V.A."/>
            <person name="Morieri G."/>
            <person name="Champion C."/>
            <person name="Hetherington A.J."/>
            <person name="Kelly S."/>
            <person name="Saint-Marcoux D."/>
            <person name="Proust H."/>
            <person name="Prescott H."/>
            <person name="Dolan L."/>
        </authorList>
    </citation>
    <scope>NUCLEOTIDE SEQUENCE [LARGE SCALE GENOMIC DNA]</scope>
    <source>
        <strain evidence="7">cv. Tak-1 and cv. Tak-2</strain>
        <tissue evidence="6">Whole gametophyte</tissue>
    </source>
</reference>
<dbReference type="InterPro" id="IPR001810">
    <property type="entry name" value="F-box_dom"/>
</dbReference>
<evidence type="ECO:0000313" key="5">
    <source>
        <dbReference type="EMBL" id="BBN00028.1"/>
    </source>
</evidence>
<dbReference type="Proteomes" id="UP000077202">
    <property type="component" value="Unassembled WGS sequence"/>
</dbReference>
<dbReference type="SUPFAM" id="SSF117281">
    <property type="entry name" value="Kelch motif"/>
    <property type="match status" value="1"/>
</dbReference>
<keyword evidence="7" id="KW-1185">Reference proteome</keyword>
<dbReference type="InterPro" id="IPR057499">
    <property type="entry name" value="Kelch_FKB95"/>
</dbReference>
<dbReference type="SUPFAM" id="SSF81383">
    <property type="entry name" value="F-box domain"/>
    <property type="match status" value="1"/>
</dbReference>
<organism evidence="6 7">
    <name type="scientific">Marchantia polymorpha subsp. ruderalis</name>
    <dbReference type="NCBI Taxonomy" id="1480154"/>
    <lineage>
        <taxon>Eukaryota</taxon>
        <taxon>Viridiplantae</taxon>
        <taxon>Streptophyta</taxon>
        <taxon>Embryophyta</taxon>
        <taxon>Marchantiophyta</taxon>
        <taxon>Marchantiopsida</taxon>
        <taxon>Marchantiidae</taxon>
        <taxon>Marchantiales</taxon>
        <taxon>Marchantiaceae</taxon>
        <taxon>Marchantia</taxon>
    </lineage>
</organism>
<dbReference type="Gene3D" id="2.120.10.80">
    <property type="entry name" value="Kelch-type beta propeller"/>
    <property type="match status" value="1"/>
</dbReference>
<evidence type="ECO:0000259" key="4">
    <source>
        <dbReference type="Pfam" id="PF25210"/>
    </source>
</evidence>
<name>A0A176WLT0_MARPO</name>
<dbReference type="Pfam" id="PF25210">
    <property type="entry name" value="Kelch_FKB95"/>
    <property type="match status" value="1"/>
</dbReference>
<evidence type="ECO:0000256" key="2">
    <source>
        <dbReference type="ARBA" id="ARBA00022737"/>
    </source>
</evidence>
<dbReference type="EMBL" id="LVLJ01000668">
    <property type="protein sequence ID" value="OAE33272.1"/>
    <property type="molecule type" value="Genomic_DNA"/>
</dbReference>
<evidence type="ECO:0000259" key="3">
    <source>
        <dbReference type="Pfam" id="PF00646"/>
    </source>
</evidence>
<feature type="domain" description="FKB95-like N-terminal Kelch" evidence="4">
    <location>
        <begin position="211"/>
        <end position="422"/>
    </location>
</feature>
<dbReference type="InterPro" id="IPR006652">
    <property type="entry name" value="Kelch_1"/>
</dbReference>
<sequence>MGAAPSTLEPETPLYRRKRRRGFSIRRRLRPLWRFFRKLRLRKRMRFMCLKGVASGRKSMVGPCTGGISNKISVVDDWDCISEAAVIERQKAGDWCLLPGLPHEVAIQILARVPRVDHCLLRSVCKPWRWTLETKEFLELRKKLDCTEDWLYLHVGTSPRLDERRDGKSSRWRMVGGFSLWHALDPYQYRWHALPPIPYDFNVTGGRVVLGASSVVFDGNLYVVGGAPFGKPAIRDMWVYNPLKNKWKKAASMVTPRFGGLVGVIHNKLYVVGGSGICHLTGYSLPCLEVYDPSTDSWRFAASARGVATNYPCNPLKYAAVVDNKLCVIGPQSLTGRINSGMYDPATDLWSEITPGLKLGWGKPSTVMDGTLYTVDFGCYQQYIAEKDAWLSVKGQSPETLLEWDPRLVSTMAGCNGKLYMVGTMGPALIVVIAPVKDGRVSQSVRWHTMKLPTGVDFLGDLGHCSCQVIGF</sequence>
<dbReference type="AlphaFoldDB" id="A0A176WLT0"/>
<dbReference type="PANTHER" id="PTHR46344:SF27">
    <property type="entry name" value="KELCH REPEAT SUPERFAMILY PROTEIN"/>
    <property type="match status" value="1"/>
</dbReference>
<dbReference type="EMBL" id="AP019866">
    <property type="protein sequence ID" value="BBN00028.1"/>
    <property type="molecule type" value="Genomic_DNA"/>
</dbReference>
<evidence type="ECO:0000313" key="7">
    <source>
        <dbReference type="Proteomes" id="UP000077202"/>
    </source>
</evidence>